<dbReference type="AlphaFoldDB" id="A0A1Y6EFZ8"/>
<protein>
    <recommendedName>
        <fullName evidence="4">Outer membrane protein assembly factor BamB</fullName>
    </recommendedName>
</protein>
<dbReference type="InterPro" id="IPR002372">
    <property type="entry name" value="PQQ_rpt_dom"/>
</dbReference>
<dbReference type="HAMAP" id="MF_00923">
    <property type="entry name" value="OM_assembly_BamB"/>
    <property type="match status" value="1"/>
</dbReference>
<sequence length="416" mass="44662">MTFIGQHLQQQPNNSASGITPLLTRIGKALAVGTAAVSLSACSIFSTDEITWAELQPIDEQIKPSVEWDESVGDGVEHYFSRLGPVVVGDHIIAADREGVIKSMHVDTGKTKWRMNLTSENSGWKVPGKADTARISGGLVANSGNLYFGTENGEVGALNATTGELLWQQKVAGEVLADPAVGEGMVVVHTSSGSLVGLNADTGKQRWEIQMEVPTLTLRGSSAPSIASGGAVFGTNSGKLTVAILENGQRAWETPIAKPRGSTELERLVDVDTKPIIFGGTIYTIAFNGQLSAVELSNGRIIWQRKYSSYQSLAVTALAIYVTDDQSHVHAIERSSGTEIWSSSELYGRQLTAPTVSGEFVVVGDFEGYFHWLNRSSGEIQGRLELDGDGAYVPALEHNNMLYMQLRDGSLVKVKP</sequence>
<keyword evidence="3 4" id="KW-0998">Cell outer membrane</keyword>
<dbReference type="GO" id="GO:0009279">
    <property type="term" value="C:cell outer membrane"/>
    <property type="evidence" value="ECO:0007669"/>
    <property type="project" value="UniProtKB-SubCell"/>
</dbReference>
<dbReference type="PANTHER" id="PTHR34512">
    <property type="entry name" value="CELL SURFACE PROTEIN"/>
    <property type="match status" value="1"/>
</dbReference>
<dbReference type="InterPro" id="IPR017687">
    <property type="entry name" value="BamB"/>
</dbReference>
<dbReference type="InterPro" id="IPR015943">
    <property type="entry name" value="WD40/YVTN_repeat-like_dom_sf"/>
</dbReference>
<comment type="subunit">
    <text evidence="4">Part of the Bam complex.</text>
</comment>
<dbReference type="SMART" id="SM00564">
    <property type="entry name" value="PQQ"/>
    <property type="match status" value="7"/>
</dbReference>
<dbReference type="GO" id="GO:0043165">
    <property type="term" value="P:Gram-negative-bacterium-type cell outer membrane assembly"/>
    <property type="evidence" value="ECO:0007669"/>
    <property type="project" value="UniProtKB-UniRule"/>
</dbReference>
<dbReference type="InterPro" id="IPR011047">
    <property type="entry name" value="Quinoprotein_ADH-like_sf"/>
</dbReference>
<keyword evidence="2 4" id="KW-0472">Membrane</keyword>
<comment type="similarity">
    <text evidence="4">Belongs to the BamB family.</text>
</comment>
<dbReference type="PANTHER" id="PTHR34512:SF30">
    <property type="entry name" value="OUTER MEMBRANE PROTEIN ASSEMBLY FACTOR BAMB"/>
    <property type="match status" value="1"/>
</dbReference>
<dbReference type="EMBL" id="FXWH01000001">
    <property type="protein sequence ID" value="SMQ61515.1"/>
    <property type="molecule type" value="Genomic_DNA"/>
</dbReference>
<dbReference type="InterPro" id="IPR018391">
    <property type="entry name" value="PQQ_b-propeller_rpt"/>
</dbReference>
<reference evidence="7" key="1">
    <citation type="submission" date="2017-04" db="EMBL/GenBank/DDBJ databases">
        <authorList>
            <person name="Varghese N."/>
            <person name="Submissions S."/>
        </authorList>
    </citation>
    <scope>NUCLEOTIDE SEQUENCE [LARGE SCALE GENOMIC DNA]</scope>
</reference>
<evidence type="ECO:0000259" key="5">
    <source>
        <dbReference type="Pfam" id="PF13360"/>
    </source>
</evidence>
<dbReference type="OrthoDB" id="5173551at2"/>
<accession>A0A1Y6EFZ8</accession>
<comment type="subcellular location">
    <subcellularLocation>
        <location evidence="4">Cell outer membrane</location>
    </subcellularLocation>
</comment>
<name>A0A1Y6EFZ8_9GAMM</name>
<evidence type="ECO:0000313" key="6">
    <source>
        <dbReference type="EMBL" id="SMQ61515.1"/>
    </source>
</evidence>
<keyword evidence="1 4" id="KW-0732">Signal</keyword>
<dbReference type="Pfam" id="PF13360">
    <property type="entry name" value="PQQ_2"/>
    <property type="match status" value="1"/>
</dbReference>
<dbReference type="GO" id="GO:0051205">
    <property type="term" value="P:protein insertion into membrane"/>
    <property type="evidence" value="ECO:0007669"/>
    <property type="project" value="UniProtKB-UniRule"/>
</dbReference>
<keyword evidence="7" id="KW-1185">Reference proteome</keyword>
<organism evidence="6 7">
    <name type="scientific">Pseudidiomarina planktonica</name>
    <dbReference type="NCBI Taxonomy" id="1323738"/>
    <lineage>
        <taxon>Bacteria</taxon>
        <taxon>Pseudomonadati</taxon>
        <taxon>Pseudomonadota</taxon>
        <taxon>Gammaproteobacteria</taxon>
        <taxon>Alteromonadales</taxon>
        <taxon>Idiomarinaceae</taxon>
        <taxon>Pseudidiomarina</taxon>
    </lineage>
</organism>
<evidence type="ECO:0000256" key="4">
    <source>
        <dbReference type="HAMAP-Rule" id="MF_00923"/>
    </source>
</evidence>
<dbReference type="NCBIfam" id="NF008351">
    <property type="entry name" value="PRK11138.1"/>
    <property type="match status" value="1"/>
</dbReference>
<evidence type="ECO:0000256" key="2">
    <source>
        <dbReference type="ARBA" id="ARBA00023136"/>
    </source>
</evidence>
<gene>
    <name evidence="4" type="primary">bamB</name>
    <name evidence="6" type="ORF">SAMN06297229_0574</name>
</gene>
<dbReference type="RefSeq" id="WP_086433745.1">
    <property type="nucleotide sequence ID" value="NZ_FXWH01000001.1"/>
</dbReference>
<proteinExistence type="inferred from homology"/>
<feature type="domain" description="Pyrrolo-quinoline quinone repeat" evidence="5">
    <location>
        <begin position="98"/>
        <end position="342"/>
    </location>
</feature>
<dbReference type="SUPFAM" id="SSF50998">
    <property type="entry name" value="Quinoprotein alcohol dehydrogenase-like"/>
    <property type="match status" value="1"/>
</dbReference>
<evidence type="ECO:0000256" key="1">
    <source>
        <dbReference type="ARBA" id="ARBA00022729"/>
    </source>
</evidence>
<dbReference type="NCBIfam" id="TIGR03300">
    <property type="entry name" value="assembly_YfgL"/>
    <property type="match status" value="1"/>
</dbReference>
<dbReference type="Gene3D" id="2.130.10.10">
    <property type="entry name" value="YVTN repeat-like/Quinoprotein amine dehydrogenase"/>
    <property type="match status" value="1"/>
</dbReference>
<dbReference type="Proteomes" id="UP000194450">
    <property type="component" value="Unassembled WGS sequence"/>
</dbReference>
<evidence type="ECO:0000313" key="7">
    <source>
        <dbReference type="Proteomes" id="UP000194450"/>
    </source>
</evidence>
<evidence type="ECO:0000256" key="3">
    <source>
        <dbReference type="ARBA" id="ARBA00023237"/>
    </source>
</evidence>
<comment type="function">
    <text evidence="4">Part of the outer membrane protein assembly complex, which is involved in assembly and insertion of beta-barrel proteins into the outer membrane.</text>
</comment>